<dbReference type="GO" id="GO:0005524">
    <property type="term" value="F:ATP binding"/>
    <property type="evidence" value="ECO:0007669"/>
    <property type="project" value="UniProtKB-KW"/>
</dbReference>
<dbReference type="GO" id="GO:0006281">
    <property type="term" value="P:DNA repair"/>
    <property type="evidence" value="ECO:0007669"/>
    <property type="project" value="UniProtKB-KW"/>
</dbReference>
<reference evidence="10" key="1">
    <citation type="submission" date="2016-10" db="EMBL/GenBank/DDBJ databases">
        <authorList>
            <person name="Varghese N."/>
            <person name="Submissions S."/>
        </authorList>
    </citation>
    <scope>NUCLEOTIDE SEQUENCE [LARGE SCALE GENOMIC DNA]</scope>
    <source>
        <strain evidence="10">B48,IBRC-M 10115,DSM 25386,CECT 8001</strain>
    </source>
</reference>
<keyword evidence="5" id="KW-0067">ATP-binding</keyword>
<evidence type="ECO:0000313" key="10">
    <source>
        <dbReference type="Proteomes" id="UP000198553"/>
    </source>
</evidence>
<evidence type="ECO:0000259" key="8">
    <source>
        <dbReference type="Pfam" id="PF12705"/>
    </source>
</evidence>
<accession>A0A1H8HFI0</accession>
<dbReference type="GO" id="GO:0016787">
    <property type="term" value="F:hydrolase activity"/>
    <property type="evidence" value="ECO:0007669"/>
    <property type="project" value="UniProtKB-KW"/>
</dbReference>
<organism evidence="9 10">
    <name type="scientific">Mesobacillus persicus</name>
    <dbReference type="NCBI Taxonomy" id="930146"/>
    <lineage>
        <taxon>Bacteria</taxon>
        <taxon>Bacillati</taxon>
        <taxon>Bacillota</taxon>
        <taxon>Bacilli</taxon>
        <taxon>Bacillales</taxon>
        <taxon>Bacillaceae</taxon>
        <taxon>Mesobacillus</taxon>
    </lineage>
</organism>
<dbReference type="OrthoDB" id="2695569at2"/>
<dbReference type="STRING" id="930146.SAMN05192533_1157"/>
<evidence type="ECO:0000256" key="6">
    <source>
        <dbReference type="ARBA" id="ARBA00023125"/>
    </source>
</evidence>
<feature type="domain" description="PD-(D/E)XK endonuclease-like" evidence="8">
    <location>
        <begin position="17"/>
        <end position="116"/>
    </location>
</feature>
<evidence type="ECO:0000256" key="1">
    <source>
        <dbReference type="ARBA" id="ARBA00022741"/>
    </source>
</evidence>
<evidence type="ECO:0000256" key="7">
    <source>
        <dbReference type="ARBA" id="ARBA00023204"/>
    </source>
</evidence>
<dbReference type="GO" id="GO:0004386">
    <property type="term" value="F:helicase activity"/>
    <property type="evidence" value="ECO:0007669"/>
    <property type="project" value="UniProtKB-KW"/>
</dbReference>
<proteinExistence type="predicted"/>
<dbReference type="InterPro" id="IPR038726">
    <property type="entry name" value="PDDEXK_AddAB-type"/>
</dbReference>
<keyword evidence="10" id="KW-1185">Reference proteome</keyword>
<dbReference type="Pfam" id="PF12705">
    <property type="entry name" value="PDDEXK_1"/>
    <property type="match status" value="1"/>
</dbReference>
<gene>
    <name evidence="9" type="ORF">SAMN05192533_1157</name>
</gene>
<dbReference type="AlphaFoldDB" id="A0A1H8HFI0"/>
<keyword evidence="7" id="KW-0234">DNA repair</keyword>
<evidence type="ECO:0000256" key="2">
    <source>
        <dbReference type="ARBA" id="ARBA00022763"/>
    </source>
</evidence>
<keyword evidence="4" id="KW-0347">Helicase</keyword>
<keyword evidence="3" id="KW-0378">Hydrolase</keyword>
<dbReference type="GO" id="GO:0003677">
    <property type="term" value="F:DNA binding"/>
    <property type="evidence" value="ECO:0007669"/>
    <property type="project" value="UniProtKB-KW"/>
</dbReference>
<keyword evidence="1" id="KW-0547">Nucleotide-binding</keyword>
<evidence type="ECO:0000256" key="5">
    <source>
        <dbReference type="ARBA" id="ARBA00022840"/>
    </source>
</evidence>
<protein>
    <submittedName>
        <fullName evidence="9">PD-(D/E)XK nuclease superfamily protein</fullName>
    </submittedName>
</protein>
<sequence>MNRSQPQVIIKTITDYHLESFLRCPYRFYYQHILSLDSSQVKWRQLVQSIINQVVQSFYQLSPNEQNKLHILKLVDRYWENVNPQLFESKVHYYMVLAKTTDQLLQFLMAKTQQQPPLFLYEKMNTYVEELEIDLSLTFELVEWTNKSFMVKKFLVEADEEMVQLYLHMLVVFSDKAFGKLPERIEIITLLEGKKYRFSPTNSNVEQGIVFLNKMKSYLKQPITYIKTNSMIECSSCPFTNKCNDRHDKETKRSNEDFLH</sequence>
<keyword evidence="2" id="KW-0227">DNA damage</keyword>
<evidence type="ECO:0000313" key="9">
    <source>
        <dbReference type="EMBL" id="SEN55031.1"/>
    </source>
</evidence>
<keyword evidence="6" id="KW-0238">DNA-binding</keyword>
<name>A0A1H8HFI0_9BACI</name>
<dbReference type="RefSeq" id="WP_090748896.1">
    <property type="nucleotide sequence ID" value="NZ_FOBW01000015.1"/>
</dbReference>
<evidence type="ECO:0000256" key="3">
    <source>
        <dbReference type="ARBA" id="ARBA00022801"/>
    </source>
</evidence>
<evidence type="ECO:0000256" key="4">
    <source>
        <dbReference type="ARBA" id="ARBA00022806"/>
    </source>
</evidence>
<dbReference type="EMBL" id="FOBW01000015">
    <property type="protein sequence ID" value="SEN55031.1"/>
    <property type="molecule type" value="Genomic_DNA"/>
</dbReference>
<dbReference type="Proteomes" id="UP000198553">
    <property type="component" value="Unassembled WGS sequence"/>
</dbReference>